<evidence type="ECO:0000256" key="7">
    <source>
        <dbReference type="ARBA" id="ARBA00022723"/>
    </source>
</evidence>
<keyword evidence="7" id="KW-0479">Metal-binding</keyword>
<evidence type="ECO:0000256" key="1">
    <source>
        <dbReference type="ARBA" id="ARBA00001936"/>
    </source>
</evidence>
<keyword evidence="9 17" id="KW-0658">Purine biosynthesis</keyword>
<dbReference type="Gene3D" id="3.40.50.20">
    <property type="match status" value="1"/>
</dbReference>
<evidence type="ECO:0000256" key="6">
    <source>
        <dbReference type="ARBA" id="ARBA00022598"/>
    </source>
</evidence>
<dbReference type="InterPro" id="IPR020561">
    <property type="entry name" value="PRibGlycinamid_synth_ATP-grasp"/>
</dbReference>
<evidence type="ECO:0000256" key="17">
    <source>
        <dbReference type="HAMAP-Rule" id="MF_00138"/>
    </source>
</evidence>
<dbReference type="GO" id="GO:0009113">
    <property type="term" value="P:purine nucleobase biosynthetic process"/>
    <property type="evidence" value="ECO:0007669"/>
    <property type="project" value="InterPro"/>
</dbReference>
<dbReference type="Gene3D" id="3.30.1490.20">
    <property type="entry name" value="ATP-grasp fold, A domain"/>
    <property type="match status" value="1"/>
</dbReference>
<dbReference type="EMBL" id="CABPRY010000002">
    <property type="protein sequence ID" value="VVD89210.1"/>
    <property type="molecule type" value="Genomic_DNA"/>
</dbReference>
<evidence type="ECO:0000256" key="14">
    <source>
        <dbReference type="ARBA" id="ARBA00042242"/>
    </source>
</evidence>
<evidence type="ECO:0000256" key="11">
    <source>
        <dbReference type="ARBA" id="ARBA00022842"/>
    </source>
</evidence>
<dbReference type="InterPro" id="IPR037123">
    <property type="entry name" value="PRibGlycinamide_synth_C_sf"/>
</dbReference>
<dbReference type="FunFam" id="3.90.600.10:FF:000001">
    <property type="entry name" value="Trifunctional purine biosynthetic protein adenosine-3"/>
    <property type="match status" value="1"/>
</dbReference>
<evidence type="ECO:0000256" key="9">
    <source>
        <dbReference type="ARBA" id="ARBA00022755"/>
    </source>
</evidence>
<comment type="cofactor">
    <cofactor evidence="1">
        <name>Mn(2+)</name>
        <dbReference type="ChEBI" id="CHEBI:29035"/>
    </cofactor>
</comment>
<dbReference type="InterPro" id="IPR020562">
    <property type="entry name" value="PRibGlycinamide_synth_N"/>
</dbReference>
<dbReference type="FunFam" id="3.30.1490.20:FF:000006">
    <property type="entry name" value="phosphoribosylamine--glycine ligase, chloroplastic-like"/>
    <property type="match status" value="1"/>
</dbReference>
<dbReference type="Gene3D" id="3.30.470.20">
    <property type="entry name" value="ATP-grasp fold, B domain"/>
    <property type="match status" value="1"/>
</dbReference>
<comment type="catalytic activity">
    <reaction evidence="17">
        <text>5-phospho-beta-D-ribosylamine + glycine + ATP = N(1)-(5-phospho-beta-D-ribosyl)glycinamide + ADP + phosphate + H(+)</text>
        <dbReference type="Rhea" id="RHEA:17453"/>
        <dbReference type="ChEBI" id="CHEBI:15378"/>
        <dbReference type="ChEBI" id="CHEBI:30616"/>
        <dbReference type="ChEBI" id="CHEBI:43474"/>
        <dbReference type="ChEBI" id="CHEBI:57305"/>
        <dbReference type="ChEBI" id="CHEBI:58681"/>
        <dbReference type="ChEBI" id="CHEBI:143788"/>
        <dbReference type="ChEBI" id="CHEBI:456216"/>
        <dbReference type="EC" id="6.3.4.13"/>
    </reaction>
</comment>
<dbReference type="UniPathway" id="UPA00074">
    <property type="reaction ID" value="UER00125"/>
</dbReference>
<evidence type="ECO:0000256" key="10">
    <source>
        <dbReference type="ARBA" id="ARBA00022840"/>
    </source>
</evidence>
<keyword evidence="12" id="KW-0464">Manganese</keyword>
<keyword evidence="8 18" id="KW-0547">Nucleotide-binding</keyword>
<dbReference type="InterPro" id="IPR011761">
    <property type="entry name" value="ATP-grasp"/>
</dbReference>
<dbReference type="GO" id="GO:0004637">
    <property type="term" value="F:phosphoribosylamine-glycine ligase activity"/>
    <property type="evidence" value="ECO:0007669"/>
    <property type="project" value="UniProtKB-UniRule"/>
</dbReference>
<evidence type="ECO:0000256" key="3">
    <source>
        <dbReference type="ARBA" id="ARBA00005174"/>
    </source>
</evidence>
<evidence type="ECO:0000259" key="19">
    <source>
        <dbReference type="PROSITE" id="PS50975"/>
    </source>
</evidence>
<gene>
    <name evidence="17" type="primary">purD</name>
    <name evidence="20" type="ORF">PCE31107_01538</name>
</gene>
<dbReference type="FunFam" id="3.30.470.20:FF:000031">
    <property type="entry name" value="Phosphoribosylamine--glycine ligase"/>
    <property type="match status" value="1"/>
</dbReference>
<dbReference type="GO" id="GO:0005524">
    <property type="term" value="F:ATP binding"/>
    <property type="evidence" value="ECO:0007669"/>
    <property type="project" value="UniProtKB-UniRule"/>
</dbReference>
<dbReference type="InterPro" id="IPR000115">
    <property type="entry name" value="PRibGlycinamide_synth"/>
</dbReference>
<evidence type="ECO:0000256" key="5">
    <source>
        <dbReference type="ARBA" id="ARBA00020605"/>
    </source>
</evidence>
<sequence length="425" mass="45519">MKILVVGSGGREHALAWKLAQSPRIQLVYVAPGNGGTALDERLRNVPISDPNVLAEFAAREGIALTVVGPETPLAAGIVNIFRARGLKIFGPTKEAAQLESSKDFAKAFMKRHGIPTADYETFSDAASAHAYIDAKGAPIVIKADGLAAGKGVVVAMSLDEAHHAVDMMLADNKLGDAGARVVIEEFLQGEEASFIVMVDGKNVLPLATSQDHKRLLDNDQGPNTGGMGAYSPAPIVTPQIHARVMREIILPTVRGMETDGIRFTGFLYAGLMIDAQGNVKTLEFNCRMGDPETQPIMARLKGDFSVVVEHAIAGTLDKVELDWDRRYALGVVLAAHGYPDTPRKGDRISDVPAETAECVTFHAGTQLENDVLTVTGGRVLCVVGLSDTVRGAQSVAYQTVNQISFDGMQYRHDIGNRALARKPE</sequence>
<keyword evidence="6 17" id="KW-0436">Ligase</keyword>
<dbReference type="AlphaFoldDB" id="A0A5E4TMU4"/>
<evidence type="ECO:0000256" key="8">
    <source>
        <dbReference type="ARBA" id="ARBA00022741"/>
    </source>
</evidence>
<comment type="similarity">
    <text evidence="13 17">Belongs to the GARS family.</text>
</comment>
<dbReference type="NCBIfam" id="TIGR00877">
    <property type="entry name" value="purD"/>
    <property type="match status" value="1"/>
</dbReference>
<dbReference type="Proteomes" id="UP000396788">
    <property type="component" value="Unassembled WGS sequence"/>
</dbReference>
<protein>
    <recommendedName>
        <fullName evidence="5 17">Phosphoribosylamine--glycine ligase</fullName>
        <ecNumber evidence="4 17">6.3.4.13</ecNumber>
    </recommendedName>
    <alternativeName>
        <fullName evidence="16 17">GARS</fullName>
    </alternativeName>
    <alternativeName>
        <fullName evidence="14 17">Glycinamide ribonucleotide synthetase</fullName>
    </alternativeName>
    <alternativeName>
        <fullName evidence="15 17">Phosphoribosylglycinamide synthetase</fullName>
    </alternativeName>
</protein>
<evidence type="ECO:0000313" key="21">
    <source>
        <dbReference type="Proteomes" id="UP000396788"/>
    </source>
</evidence>
<dbReference type="PROSITE" id="PS50975">
    <property type="entry name" value="ATP_GRASP"/>
    <property type="match status" value="1"/>
</dbReference>
<dbReference type="FunFam" id="3.40.50.20:FF:000006">
    <property type="entry name" value="Phosphoribosylamine--glycine ligase, chloroplastic"/>
    <property type="match status" value="1"/>
</dbReference>
<dbReference type="SUPFAM" id="SSF56059">
    <property type="entry name" value="Glutathione synthetase ATP-binding domain-like"/>
    <property type="match status" value="1"/>
</dbReference>
<evidence type="ECO:0000256" key="18">
    <source>
        <dbReference type="PROSITE-ProRule" id="PRU00409"/>
    </source>
</evidence>
<dbReference type="PANTHER" id="PTHR43472">
    <property type="entry name" value="PHOSPHORIBOSYLAMINE--GLYCINE LIGASE"/>
    <property type="match status" value="1"/>
</dbReference>
<dbReference type="GO" id="GO:0006189">
    <property type="term" value="P:'de novo' IMP biosynthetic process"/>
    <property type="evidence" value="ECO:0007669"/>
    <property type="project" value="UniProtKB-UniRule"/>
</dbReference>
<evidence type="ECO:0000256" key="12">
    <source>
        <dbReference type="ARBA" id="ARBA00023211"/>
    </source>
</evidence>
<dbReference type="Gene3D" id="3.90.600.10">
    <property type="entry name" value="Phosphoribosylglycinamide synthetase, C-terminal domain"/>
    <property type="match status" value="1"/>
</dbReference>
<keyword evidence="10 18" id="KW-0067">ATP-binding</keyword>
<evidence type="ECO:0000256" key="15">
    <source>
        <dbReference type="ARBA" id="ARBA00042864"/>
    </source>
</evidence>
<dbReference type="InterPro" id="IPR016185">
    <property type="entry name" value="PreATP-grasp_dom_sf"/>
</dbReference>
<dbReference type="SMART" id="SM01210">
    <property type="entry name" value="GARS_C"/>
    <property type="match status" value="1"/>
</dbReference>
<reference evidence="20 21" key="1">
    <citation type="submission" date="2019-08" db="EMBL/GenBank/DDBJ databases">
        <authorList>
            <person name="Peeters C."/>
        </authorList>
    </citation>
    <scope>NUCLEOTIDE SEQUENCE [LARGE SCALE GENOMIC DNA]</scope>
    <source>
        <strain evidence="20 21">LMG 31107</strain>
    </source>
</reference>
<feature type="domain" description="ATP-grasp" evidence="19">
    <location>
        <begin position="107"/>
        <end position="314"/>
    </location>
</feature>
<accession>A0A5E4TMU4</accession>
<dbReference type="EC" id="6.3.4.13" evidence="4 17"/>
<dbReference type="Pfam" id="PF02843">
    <property type="entry name" value="GARS_C"/>
    <property type="match status" value="1"/>
</dbReference>
<evidence type="ECO:0000256" key="16">
    <source>
        <dbReference type="ARBA" id="ARBA00079592"/>
    </source>
</evidence>
<dbReference type="Pfam" id="PF01071">
    <property type="entry name" value="GARS_A"/>
    <property type="match status" value="1"/>
</dbReference>
<dbReference type="RefSeq" id="WP_130026781.1">
    <property type="nucleotide sequence ID" value="NZ_CABPRY010000002.1"/>
</dbReference>
<dbReference type="PANTHER" id="PTHR43472:SF1">
    <property type="entry name" value="PHOSPHORIBOSYLAMINE--GLYCINE LIGASE, CHLOROPLASTIC"/>
    <property type="match status" value="1"/>
</dbReference>
<dbReference type="SUPFAM" id="SSF51246">
    <property type="entry name" value="Rudiment single hybrid motif"/>
    <property type="match status" value="1"/>
</dbReference>
<comment type="pathway">
    <text evidence="3 17">Purine metabolism; IMP biosynthesis via de novo pathway; N(1)-(5-phospho-D-ribosyl)glycinamide from 5-phospho-alpha-D-ribose 1-diphosphate: step 2/2.</text>
</comment>
<dbReference type="SMART" id="SM01209">
    <property type="entry name" value="GARS_A"/>
    <property type="match status" value="1"/>
</dbReference>
<keyword evidence="11" id="KW-0460">Magnesium</keyword>
<organism evidence="20 21">
    <name type="scientific">Pandoraea cepalis</name>
    <dbReference type="NCBI Taxonomy" id="2508294"/>
    <lineage>
        <taxon>Bacteria</taxon>
        <taxon>Pseudomonadati</taxon>
        <taxon>Pseudomonadota</taxon>
        <taxon>Betaproteobacteria</taxon>
        <taxon>Burkholderiales</taxon>
        <taxon>Burkholderiaceae</taxon>
        <taxon>Pandoraea</taxon>
    </lineage>
</organism>
<dbReference type="InterPro" id="IPR020560">
    <property type="entry name" value="PRibGlycinamide_synth_C-dom"/>
</dbReference>
<comment type="cofactor">
    <cofactor evidence="2">
        <name>Mg(2+)</name>
        <dbReference type="ChEBI" id="CHEBI:18420"/>
    </cofactor>
</comment>
<dbReference type="InterPro" id="IPR011054">
    <property type="entry name" value="Rudment_hybrid_motif"/>
</dbReference>
<name>A0A5E4TMU4_9BURK</name>
<proteinExistence type="inferred from homology"/>
<dbReference type="InterPro" id="IPR013815">
    <property type="entry name" value="ATP_grasp_subdomain_1"/>
</dbReference>
<evidence type="ECO:0000256" key="4">
    <source>
        <dbReference type="ARBA" id="ARBA00013255"/>
    </source>
</evidence>
<dbReference type="SUPFAM" id="SSF52440">
    <property type="entry name" value="PreATP-grasp domain"/>
    <property type="match status" value="1"/>
</dbReference>
<evidence type="ECO:0000313" key="20">
    <source>
        <dbReference type="EMBL" id="VVD89210.1"/>
    </source>
</evidence>
<evidence type="ECO:0000256" key="2">
    <source>
        <dbReference type="ARBA" id="ARBA00001946"/>
    </source>
</evidence>
<evidence type="ECO:0000256" key="13">
    <source>
        <dbReference type="ARBA" id="ARBA00038345"/>
    </source>
</evidence>
<dbReference type="HAMAP" id="MF_00138">
    <property type="entry name" value="GARS"/>
    <property type="match status" value="1"/>
</dbReference>
<dbReference type="Pfam" id="PF02844">
    <property type="entry name" value="GARS_N"/>
    <property type="match status" value="1"/>
</dbReference>
<dbReference type="GO" id="GO:0046872">
    <property type="term" value="F:metal ion binding"/>
    <property type="evidence" value="ECO:0007669"/>
    <property type="project" value="UniProtKB-KW"/>
</dbReference>